<evidence type="ECO:0000256" key="8">
    <source>
        <dbReference type="ARBA" id="ARBA00022840"/>
    </source>
</evidence>
<dbReference type="InterPro" id="IPR005467">
    <property type="entry name" value="His_kinase_dom"/>
</dbReference>
<evidence type="ECO:0000256" key="10">
    <source>
        <dbReference type="ARBA" id="ARBA00023012"/>
    </source>
</evidence>
<dbReference type="InterPro" id="IPR036890">
    <property type="entry name" value="HATPase_C_sf"/>
</dbReference>
<keyword evidence="8" id="KW-0067">ATP-binding</keyword>
<keyword evidence="17" id="KW-0418">Kinase</keyword>
<dbReference type="Proteomes" id="UP000198964">
    <property type="component" value="Unassembled WGS sequence"/>
</dbReference>
<feature type="modified residue" description="Phosphohistidine" evidence="12">
    <location>
        <position position="747"/>
    </location>
</feature>
<dbReference type="CDD" id="cd00082">
    <property type="entry name" value="HisKA"/>
    <property type="match status" value="1"/>
</dbReference>
<dbReference type="GO" id="GO:0005886">
    <property type="term" value="C:plasma membrane"/>
    <property type="evidence" value="ECO:0007669"/>
    <property type="project" value="UniProtKB-SubCell"/>
</dbReference>
<dbReference type="Pfam" id="PF00072">
    <property type="entry name" value="Response_reg"/>
    <property type="match status" value="1"/>
</dbReference>
<dbReference type="PROSITE" id="PS50894">
    <property type="entry name" value="HPT"/>
    <property type="match status" value="1"/>
</dbReference>
<dbReference type="Pfam" id="PF02518">
    <property type="entry name" value="HATPase_c"/>
    <property type="match status" value="1"/>
</dbReference>
<dbReference type="SMART" id="SM00387">
    <property type="entry name" value="HATPase_c"/>
    <property type="match status" value="1"/>
</dbReference>
<accession>A0A1I2EH46</accession>
<dbReference type="InterPro" id="IPR036641">
    <property type="entry name" value="HPT_dom_sf"/>
</dbReference>
<dbReference type="SMART" id="SM00388">
    <property type="entry name" value="HisKA"/>
    <property type="match status" value="1"/>
</dbReference>
<dbReference type="RefSeq" id="WP_093918767.1">
    <property type="nucleotide sequence ID" value="NZ_FONW01000002.1"/>
</dbReference>
<name>A0A1I2EH46_9BACT</name>
<keyword evidence="4" id="KW-1003">Cell membrane</keyword>
<dbReference type="EC" id="2.7.13.3" evidence="3"/>
<dbReference type="InterPro" id="IPR004358">
    <property type="entry name" value="Sig_transdc_His_kin-like_C"/>
</dbReference>
<dbReference type="InterPro" id="IPR011006">
    <property type="entry name" value="CheY-like_superfamily"/>
</dbReference>
<dbReference type="Gene3D" id="1.20.120.160">
    <property type="entry name" value="HPT domain"/>
    <property type="match status" value="1"/>
</dbReference>
<dbReference type="PROSITE" id="PS50109">
    <property type="entry name" value="HIS_KIN"/>
    <property type="match status" value="1"/>
</dbReference>
<reference evidence="17 18" key="1">
    <citation type="submission" date="2016-10" db="EMBL/GenBank/DDBJ databases">
        <authorList>
            <person name="de Groot N.N."/>
        </authorList>
    </citation>
    <scope>NUCLEOTIDE SEQUENCE [LARGE SCALE GENOMIC DNA]</scope>
    <source>
        <strain evidence="17 18">CGMCC 1.9156</strain>
    </source>
</reference>
<dbReference type="Pfam" id="PF00512">
    <property type="entry name" value="HisKA"/>
    <property type="match status" value="1"/>
</dbReference>
<keyword evidence="18" id="KW-1185">Reference proteome</keyword>
<keyword evidence="5 13" id="KW-0597">Phosphoprotein</keyword>
<dbReference type="InterPro" id="IPR001789">
    <property type="entry name" value="Sig_transdc_resp-reg_receiver"/>
</dbReference>
<dbReference type="SUPFAM" id="SSF55874">
    <property type="entry name" value="ATPase domain of HSP90 chaperone/DNA topoisomerase II/histidine kinase"/>
    <property type="match status" value="1"/>
</dbReference>
<dbReference type="PANTHER" id="PTHR45339:SF1">
    <property type="entry name" value="HYBRID SIGNAL TRANSDUCTION HISTIDINE KINASE J"/>
    <property type="match status" value="1"/>
</dbReference>
<dbReference type="Gene3D" id="1.10.287.130">
    <property type="match status" value="1"/>
</dbReference>
<gene>
    <name evidence="17" type="ORF">SAMN05216283_10280</name>
</gene>
<dbReference type="PANTHER" id="PTHR45339">
    <property type="entry name" value="HYBRID SIGNAL TRANSDUCTION HISTIDINE KINASE J"/>
    <property type="match status" value="1"/>
</dbReference>
<dbReference type="Gene3D" id="3.40.50.2300">
    <property type="match status" value="1"/>
</dbReference>
<evidence type="ECO:0000256" key="12">
    <source>
        <dbReference type="PROSITE-ProRule" id="PRU00110"/>
    </source>
</evidence>
<protein>
    <recommendedName>
        <fullName evidence="3">histidine kinase</fullName>
        <ecNumber evidence="3">2.7.13.3</ecNumber>
    </recommendedName>
</protein>
<dbReference type="Gene3D" id="3.30.565.10">
    <property type="entry name" value="Histidine kinase-like ATPase, C-terminal domain"/>
    <property type="match status" value="1"/>
</dbReference>
<evidence type="ECO:0000259" key="14">
    <source>
        <dbReference type="PROSITE" id="PS50109"/>
    </source>
</evidence>
<dbReference type="STRING" id="655355.SAMN05216283_10280"/>
<dbReference type="InterPro" id="IPR008207">
    <property type="entry name" value="Sig_transdc_His_kin_Hpt_dom"/>
</dbReference>
<dbReference type="FunFam" id="3.30.565.10:FF:000010">
    <property type="entry name" value="Sensor histidine kinase RcsC"/>
    <property type="match status" value="1"/>
</dbReference>
<evidence type="ECO:0000256" key="4">
    <source>
        <dbReference type="ARBA" id="ARBA00022475"/>
    </source>
</evidence>
<dbReference type="SUPFAM" id="SSF47226">
    <property type="entry name" value="Histidine-containing phosphotransfer domain, HPT domain"/>
    <property type="match status" value="1"/>
</dbReference>
<proteinExistence type="predicted"/>
<keyword evidence="7" id="KW-0547">Nucleotide-binding</keyword>
<evidence type="ECO:0000256" key="5">
    <source>
        <dbReference type="ARBA" id="ARBA00022553"/>
    </source>
</evidence>
<evidence type="ECO:0000256" key="1">
    <source>
        <dbReference type="ARBA" id="ARBA00000085"/>
    </source>
</evidence>
<dbReference type="Gene3D" id="3.30.450.20">
    <property type="entry name" value="PAS domain"/>
    <property type="match status" value="1"/>
</dbReference>
<dbReference type="SUPFAM" id="SSF52172">
    <property type="entry name" value="CheY-like"/>
    <property type="match status" value="1"/>
</dbReference>
<organism evidence="17 18">
    <name type="scientific">Sunxiuqinia elliptica</name>
    <dbReference type="NCBI Taxonomy" id="655355"/>
    <lineage>
        <taxon>Bacteria</taxon>
        <taxon>Pseudomonadati</taxon>
        <taxon>Bacteroidota</taxon>
        <taxon>Bacteroidia</taxon>
        <taxon>Marinilabiliales</taxon>
        <taxon>Prolixibacteraceae</taxon>
        <taxon>Sunxiuqinia</taxon>
    </lineage>
</organism>
<dbReference type="InterPro" id="IPR003594">
    <property type="entry name" value="HATPase_dom"/>
</dbReference>
<evidence type="ECO:0000256" key="11">
    <source>
        <dbReference type="ARBA" id="ARBA00023136"/>
    </source>
</evidence>
<sequence>MKEQLEKQIQQIAELINKVEEGDTNVDALIGLEELLDLLSNKIKSSKLGGLLDSQPAYLESVRHEAIFIFDRSLKVYKYTGMFDQLFHPQKEGALKVSDLLQFKNAKTFFDKIEELLKTQANQTFDATIYSSQGVPLPATISLELLGGKKGDELIVGGVNFQNTTLTDIKNYQQLVIENLPDIDVYLFDSDYRYVLAGGREKERFGMSNSYFPGKTLFEAFEDKINRRLFPFYRKALNGEMAEGEFRVEDQIYYIWVTPVPNFYNEVVGGTAIVQNVTKDKEIEIRLKKAKDDAQRADKAKSLFLANMSHEIRTPLNAIIGFAEQLSQSQMNREQDRFVQFISDSSEHLLSLVNEILILFKIGMGKVHIDRVPFNLTQLLNVIYNSFIIKANEKQLQFSIQVDPGIPETLVGDPFRLRQIITNLVANAIKYTDEGAVVLRCFLLEKDEQTYHLKFEVEDTGMGIASELIPKIFDEFTQSEAQPDKKRKGAGLGLTICRKLVDLMDGHIDVESELGQGSCFSVLLPFYHPSDEEQAKSESHFLLSESLLRGKRILFADDDEYNLLLAETVLGNWEASYTLAVNGEEALNLAKTNLFDILLLDIHMPRMSGVEVVKEIKSDPKNPNLNTKVLAVTANVLQSDLKMYMQEGFDGYVLKPFKEKELYNKICNVLQLGEVSGTESLWEAPRQEKEQEGNGFDARNLRKTANGDSTFFYKMIDTFVRNAEQLSADLEQKLDERDWNEIGERAHRAIPSFKYFELNVLVEKLRRLEDLSLREKSFDALPNEIREVLRMVDQAIEEARQETTE</sequence>
<feature type="domain" description="Response regulatory" evidence="15">
    <location>
        <begin position="552"/>
        <end position="670"/>
    </location>
</feature>
<evidence type="ECO:0000256" key="9">
    <source>
        <dbReference type="ARBA" id="ARBA00022989"/>
    </source>
</evidence>
<keyword evidence="9" id="KW-1133">Transmembrane helix</keyword>
<dbReference type="AlphaFoldDB" id="A0A1I2EH46"/>
<dbReference type="CDD" id="cd16922">
    <property type="entry name" value="HATPase_EvgS-ArcB-TorS-like"/>
    <property type="match status" value="1"/>
</dbReference>
<evidence type="ECO:0000259" key="16">
    <source>
        <dbReference type="PROSITE" id="PS50894"/>
    </source>
</evidence>
<evidence type="ECO:0000256" key="7">
    <source>
        <dbReference type="ARBA" id="ARBA00022741"/>
    </source>
</evidence>
<evidence type="ECO:0000313" key="18">
    <source>
        <dbReference type="Proteomes" id="UP000198964"/>
    </source>
</evidence>
<evidence type="ECO:0000256" key="6">
    <source>
        <dbReference type="ARBA" id="ARBA00022692"/>
    </source>
</evidence>
<dbReference type="EMBL" id="FONW01000002">
    <property type="protein sequence ID" value="SFE91580.1"/>
    <property type="molecule type" value="Genomic_DNA"/>
</dbReference>
<evidence type="ECO:0000259" key="15">
    <source>
        <dbReference type="PROSITE" id="PS50110"/>
    </source>
</evidence>
<evidence type="ECO:0000313" key="17">
    <source>
        <dbReference type="EMBL" id="SFE91580.1"/>
    </source>
</evidence>
<feature type="domain" description="HPt" evidence="16">
    <location>
        <begin position="708"/>
        <end position="805"/>
    </location>
</feature>
<dbReference type="GO" id="GO:0000155">
    <property type="term" value="F:phosphorelay sensor kinase activity"/>
    <property type="evidence" value="ECO:0007669"/>
    <property type="project" value="InterPro"/>
</dbReference>
<dbReference type="SMART" id="SM00448">
    <property type="entry name" value="REC"/>
    <property type="match status" value="1"/>
</dbReference>
<dbReference type="Pfam" id="PF01627">
    <property type="entry name" value="Hpt"/>
    <property type="match status" value="1"/>
</dbReference>
<keyword evidence="6" id="KW-0812">Transmembrane</keyword>
<dbReference type="PRINTS" id="PR00344">
    <property type="entry name" value="BCTRLSENSOR"/>
</dbReference>
<dbReference type="CDD" id="cd17546">
    <property type="entry name" value="REC_hyHK_CKI1_RcsC-like"/>
    <property type="match status" value="1"/>
</dbReference>
<evidence type="ECO:0000256" key="2">
    <source>
        <dbReference type="ARBA" id="ARBA00004651"/>
    </source>
</evidence>
<dbReference type="SUPFAM" id="SSF47384">
    <property type="entry name" value="Homodimeric domain of signal transducing histidine kinase"/>
    <property type="match status" value="1"/>
</dbReference>
<comment type="subcellular location">
    <subcellularLocation>
        <location evidence="2">Cell membrane</location>
        <topology evidence="2">Multi-pass membrane protein</topology>
    </subcellularLocation>
</comment>
<dbReference type="PROSITE" id="PS50110">
    <property type="entry name" value="RESPONSE_REGULATORY"/>
    <property type="match status" value="1"/>
</dbReference>
<feature type="modified residue" description="4-aspartylphosphate" evidence="13">
    <location>
        <position position="601"/>
    </location>
</feature>
<comment type="catalytic activity">
    <reaction evidence="1">
        <text>ATP + protein L-histidine = ADP + protein N-phospho-L-histidine.</text>
        <dbReference type="EC" id="2.7.13.3"/>
    </reaction>
</comment>
<dbReference type="GO" id="GO:0005524">
    <property type="term" value="F:ATP binding"/>
    <property type="evidence" value="ECO:0007669"/>
    <property type="project" value="UniProtKB-KW"/>
</dbReference>
<dbReference type="SUPFAM" id="SSF55785">
    <property type="entry name" value="PYP-like sensor domain (PAS domain)"/>
    <property type="match status" value="1"/>
</dbReference>
<dbReference type="InterPro" id="IPR036097">
    <property type="entry name" value="HisK_dim/P_sf"/>
</dbReference>
<dbReference type="InterPro" id="IPR003661">
    <property type="entry name" value="HisK_dim/P_dom"/>
</dbReference>
<evidence type="ECO:0000256" key="3">
    <source>
        <dbReference type="ARBA" id="ARBA00012438"/>
    </source>
</evidence>
<dbReference type="InterPro" id="IPR035965">
    <property type="entry name" value="PAS-like_dom_sf"/>
</dbReference>
<keyword evidence="17" id="KW-0808">Transferase</keyword>
<keyword evidence="11" id="KW-0472">Membrane</keyword>
<evidence type="ECO:0000256" key="13">
    <source>
        <dbReference type="PROSITE-ProRule" id="PRU00169"/>
    </source>
</evidence>
<keyword evidence="10" id="KW-0902">Two-component regulatory system</keyword>
<feature type="domain" description="Histidine kinase" evidence="14">
    <location>
        <begin position="307"/>
        <end position="528"/>
    </location>
</feature>